<comment type="subcellular location">
    <subcellularLocation>
        <location evidence="3">Cell membrane</location>
        <location evidence="3">Sarcolemma</location>
        <topology evidence="3">Single-pass type II membrane protein</topology>
    </subcellularLocation>
    <subcellularLocation>
        <location evidence="2">Cytoplasm</location>
        <location evidence="2">Cytoskeleton</location>
    </subcellularLocation>
</comment>
<evidence type="ECO:0000256" key="13">
    <source>
        <dbReference type="ARBA" id="ARBA00023180"/>
    </source>
</evidence>
<organism evidence="18 19">
    <name type="scientific">Phyllotreta striolata</name>
    <name type="common">Striped flea beetle</name>
    <name type="synonym">Crioceris striolata</name>
    <dbReference type="NCBI Taxonomy" id="444603"/>
    <lineage>
        <taxon>Eukaryota</taxon>
        <taxon>Metazoa</taxon>
        <taxon>Ecdysozoa</taxon>
        <taxon>Arthropoda</taxon>
        <taxon>Hexapoda</taxon>
        <taxon>Insecta</taxon>
        <taxon>Pterygota</taxon>
        <taxon>Neoptera</taxon>
        <taxon>Endopterygota</taxon>
        <taxon>Coleoptera</taxon>
        <taxon>Polyphaga</taxon>
        <taxon>Cucujiformia</taxon>
        <taxon>Chrysomeloidea</taxon>
        <taxon>Chrysomelidae</taxon>
        <taxon>Galerucinae</taxon>
        <taxon>Alticini</taxon>
        <taxon>Phyllotreta</taxon>
    </lineage>
</organism>
<evidence type="ECO:0000256" key="3">
    <source>
        <dbReference type="ARBA" id="ARBA00004274"/>
    </source>
</evidence>
<gene>
    <name evidence="18" type="ORF">PHYEVI_LOCUS10007</name>
</gene>
<proteinExistence type="inferred from homology"/>
<dbReference type="GO" id="GO:0005856">
    <property type="term" value="C:cytoskeleton"/>
    <property type="evidence" value="ECO:0007669"/>
    <property type="project" value="UniProtKB-SubCell"/>
</dbReference>
<evidence type="ECO:0000256" key="5">
    <source>
        <dbReference type="ARBA" id="ARBA00015329"/>
    </source>
</evidence>
<evidence type="ECO:0000256" key="7">
    <source>
        <dbReference type="ARBA" id="ARBA00022490"/>
    </source>
</evidence>
<evidence type="ECO:0000256" key="12">
    <source>
        <dbReference type="ARBA" id="ARBA00023157"/>
    </source>
</evidence>
<evidence type="ECO:0000256" key="14">
    <source>
        <dbReference type="ARBA" id="ARBA00023212"/>
    </source>
</evidence>
<dbReference type="PANTHER" id="PTHR21142:SF2">
    <property type="entry name" value="BETA-SARCOGLYCAN"/>
    <property type="match status" value="1"/>
</dbReference>
<evidence type="ECO:0000256" key="8">
    <source>
        <dbReference type="ARBA" id="ARBA00022692"/>
    </source>
</evidence>
<evidence type="ECO:0000256" key="15">
    <source>
        <dbReference type="ARBA" id="ARBA00026041"/>
    </source>
</evidence>
<comment type="subunit">
    <text evidence="15">Cross-link to form 2 major subcomplexes: one consisting of SGCB, SGCD and SGCG and the other consisting of SGCB and SGCD. The association between SGCB and SGCG is particularly strong while SGCA is loosely associated with the other sarcoglycans.</text>
</comment>
<keyword evidence="11 17" id="KW-0472">Membrane</keyword>
<evidence type="ECO:0000256" key="1">
    <source>
        <dbReference type="ARBA" id="ARBA00002860"/>
    </source>
</evidence>
<keyword evidence="7" id="KW-0963">Cytoplasm</keyword>
<protein>
    <recommendedName>
        <fullName evidence="5">Beta-sarcoglycan</fullName>
    </recommendedName>
</protein>
<dbReference type="InterPro" id="IPR006875">
    <property type="entry name" value="Sarcoglycan"/>
</dbReference>
<reference evidence="18" key="1">
    <citation type="submission" date="2022-01" db="EMBL/GenBank/DDBJ databases">
        <authorList>
            <person name="King R."/>
        </authorList>
    </citation>
    <scope>NUCLEOTIDE SEQUENCE</scope>
</reference>
<keyword evidence="6" id="KW-1003">Cell membrane</keyword>
<evidence type="ECO:0000256" key="6">
    <source>
        <dbReference type="ARBA" id="ARBA00022475"/>
    </source>
</evidence>
<comment type="similarity">
    <text evidence="4">Belongs to the sarcoglycan beta/delta/gamma/zeta family.</text>
</comment>
<name>A0A9N9XTH7_PHYSR</name>
<dbReference type="OrthoDB" id="5843723at2759"/>
<keyword evidence="14" id="KW-0206">Cytoskeleton</keyword>
<feature type="transmembrane region" description="Helical" evidence="17">
    <location>
        <begin position="59"/>
        <end position="86"/>
    </location>
</feature>
<evidence type="ECO:0000256" key="9">
    <source>
        <dbReference type="ARBA" id="ARBA00022968"/>
    </source>
</evidence>
<sequence length="319" mass="35898">MECRSSSQSSEPFSEEMDAGSAKEKAVSNRTVPKFKNNFKAGYMPVENTKPGMRGRKTFAFWTLLVLLFILVIGNLVLTVTIIGVLKLGHGMQSIELVPEKQAIKFFGEANLDQVYKRDGKVESFGDEPMRITSYHNSIQLNLVKNGRGSLKAKIDPNETFFRGVNSFEVRNHQDELIFTVDQPTYANLKNVKNMRTKHTRTNRIRSPVDEKLTVEGDSINLKGAEGTNVFSKTVKWLADQDVHLKSINGSLVLLGKEGVFIDVDRIPVAKLNNNYITSQFKICVCMPLGKLFRIPVVNPNDRVLCDHVSMEPQYNPCI</sequence>
<evidence type="ECO:0000313" key="19">
    <source>
        <dbReference type="Proteomes" id="UP001153712"/>
    </source>
</evidence>
<feature type="region of interest" description="Disordered" evidence="16">
    <location>
        <begin position="1"/>
        <end position="28"/>
    </location>
</feature>
<accession>A0A9N9XTH7</accession>
<dbReference type="GO" id="GO:0016012">
    <property type="term" value="C:sarcoglycan complex"/>
    <property type="evidence" value="ECO:0007669"/>
    <property type="project" value="InterPro"/>
</dbReference>
<evidence type="ECO:0000313" key="18">
    <source>
        <dbReference type="EMBL" id="CAG9863723.1"/>
    </source>
</evidence>
<feature type="compositionally biased region" description="Low complexity" evidence="16">
    <location>
        <begin position="1"/>
        <end position="12"/>
    </location>
</feature>
<keyword evidence="13" id="KW-0325">Glycoprotein</keyword>
<keyword evidence="19" id="KW-1185">Reference proteome</keyword>
<evidence type="ECO:0000256" key="4">
    <source>
        <dbReference type="ARBA" id="ARBA00007574"/>
    </source>
</evidence>
<dbReference type="InterPro" id="IPR027659">
    <property type="entry name" value="Sgcb"/>
</dbReference>
<keyword evidence="8 17" id="KW-0812">Transmembrane</keyword>
<dbReference type="Pfam" id="PF04790">
    <property type="entry name" value="Sarcoglycan_1"/>
    <property type="match status" value="1"/>
</dbReference>
<dbReference type="GO" id="GO:0042383">
    <property type="term" value="C:sarcolemma"/>
    <property type="evidence" value="ECO:0007669"/>
    <property type="project" value="UniProtKB-SubCell"/>
</dbReference>
<dbReference type="EMBL" id="OU900100">
    <property type="protein sequence ID" value="CAG9863723.1"/>
    <property type="molecule type" value="Genomic_DNA"/>
</dbReference>
<dbReference type="PANTHER" id="PTHR21142">
    <property type="entry name" value="SARCOGLYCANS"/>
    <property type="match status" value="1"/>
</dbReference>
<evidence type="ECO:0000256" key="16">
    <source>
        <dbReference type="SAM" id="MobiDB-lite"/>
    </source>
</evidence>
<evidence type="ECO:0000256" key="2">
    <source>
        <dbReference type="ARBA" id="ARBA00004245"/>
    </source>
</evidence>
<dbReference type="Proteomes" id="UP001153712">
    <property type="component" value="Chromosome 7"/>
</dbReference>
<keyword evidence="12" id="KW-1015">Disulfide bond</keyword>
<evidence type="ECO:0000256" key="17">
    <source>
        <dbReference type="SAM" id="Phobius"/>
    </source>
</evidence>
<evidence type="ECO:0000256" key="10">
    <source>
        <dbReference type="ARBA" id="ARBA00022989"/>
    </source>
</evidence>
<dbReference type="AlphaFoldDB" id="A0A9N9XTH7"/>
<dbReference type="GO" id="GO:0007517">
    <property type="term" value="P:muscle organ development"/>
    <property type="evidence" value="ECO:0007669"/>
    <property type="project" value="InterPro"/>
</dbReference>
<evidence type="ECO:0000256" key="11">
    <source>
        <dbReference type="ARBA" id="ARBA00023136"/>
    </source>
</evidence>
<keyword evidence="9" id="KW-0735">Signal-anchor</keyword>
<keyword evidence="10 17" id="KW-1133">Transmembrane helix</keyword>
<comment type="function">
    <text evidence="1">Component of the sarcoglycan complex, a subcomplex of the dystrophin-glycoprotein complex which forms a link between the F-actin cytoskeleton and the extracellular matrix.</text>
</comment>